<dbReference type="EMBL" id="JAZAVK010000012">
    <property type="protein sequence ID" value="KAK7431380.1"/>
    <property type="molecule type" value="Genomic_DNA"/>
</dbReference>
<protein>
    <submittedName>
        <fullName evidence="1">Uncharacterized protein</fullName>
    </submittedName>
</protein>
<reference evidence="1 2" key="1">
    <citation type="journal article" date="2025" name="Microbiol. Resour. Announc.">
        <title>Draft genome sequences for Neonectria magnoliae and Neonectria punicea, canker pathogens of Liriodendron tulipifera and Acer saccharum in West Virginia.</title>
        <authorList>
            <person name="Petronek H.M."/>
            <person name="Kasson M.T."/>
            <person name="Metheny A.M."/>
            <person name="Stauder C.M."/>
            <person name="Lovett B."/>
            <person name="Lynch S.C."/>
            <person name="Garnas J.R."/>
            <person name="Kasson L.R."/>
            <person name="Stajich J.E."/>
        </authorList>
    </citation>
    <scope>NUCLEOTIDE SEQUENCE [LARGE SCALE GENOMIC DNA]</scope>
    <source>
        <strain evidence="1 2">NRRL 64651</strain>
    </source>
</reference>
<dbReference type="Proteomes" id="UP001498421">
    <property type="component" value="Unassembled WGS sequence"/>
</dbReference>
<evidence type="ECO:0000313" key="1">
    <source>
        <dbReference type="EMBL" id="KAK7431380.1"/>
    </source>
</evidence>
<proteinExistence type="predicted"/>
<evidence type="ECO:0000313" key="2">
    <source>
        <dbReference type="Proteomes" id="UP001498421"/>
    </source>
</evidence>
<comment type="caution">
    <text evidence="1">The sequence shown here is derived from an EMBL/GenBank/DDBJ whole genome shotgun (WGS) entry which is preliminary data.</text>
</comment>
<name>A0ABR1IDT7_9HYPO</name>
<gene>
    <name evidence="1" type="ORF">QQZ08_002151</name>
</gene>
<organism evidence="1 2">
    <name type="scientific">Neonectria magnoliae</name>
    <dbReference type="NCBI Taxonomy" id="2732573"/>
    <lineage>
        <taxon>Eukaryota</taxon>
        <taxon>Fungi</taxon>
        <taxon>Dikarya</taxon>
        <taxon>Ascomycota</taxon>
        <taxon>Pezizomycotina</taxon>
        <taxon>Sordariomycetes</taxon>
        <taxon>Hypocreomycetidae</taxon>
        <taxon>Hypocreales</taxon>
        <taxon>Nectriaceae</taxon>
        <taxon>Neonectria</taxon>
    </lineage>
</organism>
<accession>A0ABR1IDT7</accession>
<keyword evidence="2" id="KW-1185">Reference proteome</keyword>
<sequence>MDMILYIVHSVVSRGSSHDNGVDLARRRLISALGNDPRRARMLAWHAGQIVAVANEYLVSAPCEIMRLFMSYIFIIAFAQSYPRPHQSSRGTRVRLDLPNHHAEQKRAIEEWIETGGPARIGSAEDIFADGSTKTIVLDAQALLQRLRSWGLAEKFAKILQSFENSGLLTHRVGIGVKVG</sequence>